<gene>
    <name evidence="1" type="ORF">AB0H04_30960</name>
</gene>
<dbReference type="RefSeq" id="WP_267885021.1">
    <property type="nucleotide sequence ID" value="NZ_JBEXDP010000027.1"/>
</dbReference>
<dbReference type="EMBL" id="JBFAEG010000025">
    <property type="protein sequence ID" value="MEU5711239.1"/>
    <property type="molecule type" value="Genomic_DNA"/>
</dbReference>
<proteinExistence type="predicted"/>
<dbReference type="Proteomes" id="UP001551011">
    <property type="component" value="Unassembled WGS sequence"/>
</dbReference>
<comment type="caution">
    <text evidence="1">The sequence shown here is derived from an EMBL/GenBank/DDBJ whole genome shotgun (WGS) entry which is preliminary data.</text>
</comment>
<sequence length="42" mass="4723">MNFDQALSAFLYQRPYDSNASRADLCLKKWAFDRPHSASGGS</sequence>
<evidence type="ECO:0000313" key="1">
    <source>
        <dbReference type="EMBL" id="MEU5711239.1"/>
    </source>
</evidence>
<evidence type="ECO:0000313" key="2">
    <source>
        <dbReference type="Proteomes" id="UP001551011"/>
    </source>
</evidence>
<accession>A0ABV3AH22</accession>
<name>A0ABV3AH22_9ACTN</name>
<organism evidence="1 2">
    <name type="scientific">Streptomyces flaveolus</name>
    <dbReference type="NCBI Taxonomy" id="67297"/>
    <lineage>
        <taxon>Bacteria</taxon>
        <taxon>Bacillati</taxon>
        <taxon>Actinomycetota</taxon>
        <taxon>Actinomycetes</taxon>
        <taxon>Kitasatosporales</taxon>
        <taxon>Streptomycetaceae</taxon>
        <taxon>Streptomyces</taxon>
    </lineage>
</organism>
<protein>
    <submittedName>
        <fullName evidence="1">Uncharacterized protein</fullName>
    </submittedName>
</protein>
<keyword evidence="2" id="KW-1185">Reference proteome</keyword>
<reference evidence="1 2" key="1">
    <citation type="submission" date="2024-06" db="EMBL/GenBank/DDBJ databases">
        <title>The Natural Products Discovery Center: Release of the First 8490 Sequenced Strains for Exploring Actinobacteria Biosynthetic Diversity.</title>
        <authorList>
            <person name="Kalkreuter E."/>
            <person name="Kautsar S.A."/>
            <person name="Yang D."/>
            <person name="Bader C.D."/>
            <person name="Teijaro C.N."/>
            <person name="Fluegel L."/>
            <person name="Davis C.M."/>
            <person name="Simpson J.R."/>
            <person name="Lauterbach L."/>
            <person name="Steele A.D."/>
            <person name="Gui C."/>
            <person name="Meng S."/>
            <person name="Li G."/>
            <person name="Viehrig K."/>
            <person name="Ye F."/>
            <person name="Su P."/>
            <person name="Kiefer A.F."/>
            <person name="Nichols A."/>
            <person name="Cepeda A.J."/>
            <person name="Yan W."/>
            <person name="Fan B."/>
            <person name="Jiang Y."/>
            <person name="Adhikari A."/>
            <person name="Zheng C.-J."/>
            <person name="Schuster L."/>
            <person name="Cowan T.M."/>
            <person name="Smanski M.J."/>
            <person name="Chevrette M.G."/>
            <person name="De Carvalho L.P.S."/>
            <person name="Shen B."/>
        </authorList>
    </citation>
    <scope>NUCLEOTIDE SEQUENCE [LARGE SCALE GENOMIC DNA]</scope>
    <source>
        <strain evidence="1 2">NPDC020594</strain>
    </source>
</reference>